<proteinExistence type="inferred from homology"/>
<dbReference type="SUPFAM" id="SSF53681">
    <property type="entry name" value="Aspartate/glutamate racemase"/>
    <property type="match status" value="2"/>
</dbReference>
<dbReference type="PANTHER" id="PTHR21198:SF7">
    <property type="entry name" value="ASPARTATE-GLUTAMATE RACEMASE FAMILY"/>
    <property type="match status" value="1"/>
</dbReference>
<dbReference type="NCBIfam" id="TIGR00035">
    <property type="entry name" value="asp_race"/>
    <property type="match status" value="1"/>
</dbReference>
<dbReference type="Proteomes" id="UP000192578">
    <property type="component" value="Unassembled WGS sequence"/>
</dbReference>
<accession>A0A9X6N8U9</accession>
<dbReference type="PANTHER" id="PTHR21198">
    <property type="entry name" value="GLUTAMATE RACEMASE"/>
    <property type="match status" value="1"/>
</dbReference>
<protein>
    <submittedName>
        <fullName evidence="3">Uncharacterized protein YgeA</fullName>
    </submittedName>
</protein>
<dbReference type="InterPro" id="IPR004380">
    <property type="entry name" value="Asp_race"/>
</dbReference>
<gene>
    <name evidence="3" type="ORF">BV898_14409</name>
</gene>
<organism evidence="3 4">
    <name type="scientific">Hypsibius exemplaris</name>
    <name type="common">Freshwater tardigrade</name>
    <dbReference type="NCBI Taxonomy" id="2072580"/>
    <lineage>
        <taxon>Eukaryota</taxon>
        <taxon>Metazoa</taxon>
        <taxon>Ecdysozoa</taxon>
        <taxon>Tardigrada</taxon>
        <taxon>Eutardigrada</taxon>
        <taxon>Parachela</taxon>
        <taxon>Hypsibioidea</taxon>
        <taxon>Hypsibiidae</taxon>
        <taxon>Hypsibius</taxon>
    </lineage>
</organism>
<dbReference type="InterPro" id="IPR001920">
    <property type="entry name" value="Asp/Glu_race"/>
</dbReference>
<keyword evidence="4" id="KW-1185">Reference proteome</keyword>
<reference evidence="4" key="1">
    <citation type="submission" date="2017-01" db="EMBL/GenBank/DDBJ databases">
        <title>Comparative genomics of anhydrobiosis in the tardigrade Hypsibius dujardini.</title>
        <authorList>
            <person name="Yoshida Y."/>
            <person name="Koutsovoulos G."/>
            <person name="Laetsch D."/>
            <person name="Stevens L."/>
            <person name="Kumar S."/>
            <person name="Horikawa D."/>
            <person name="Ishino K."/>
            <person name="Komine S."/>
            <person name="Tomita M."/>
            <person name="Blaxter M."/>
            <person name="Arakawa K."/>
        </authorList>
    </citation>
    <scope>NUCLEOTIDE SEQUENCE [LARGE SCALE GENOMIC DNA]</scope>
    <source>
        <strain evidence="4">Z151</strain>
    </source>
</reference>
<dbReference type="AlphaFoldDB" id="A0A9X6N8U9"/>
<dbReference type="Pfam" id="PF01177">
    <property type="entry name" value="Asp_Glu_race"/>
    <property type="match status" value="1"/>
</dbReference>
<name>A0A9X6N8U9_HYPEX</name>
<evidence type="ECO:0000256" key="2">
    <source>
        <dbReference type="ARBA" id="ARBA00023235"/>
    </source>
</evidence>
<comment type="similarity">
    <text evidence="1">Belongs to the aspartate/glutamate racemases family.</text>
</comment>
<dbReference type="InterPro" id="IPR015942">
    <property type="entry name" value="Asp/Glu/hydantoin_racemase"/>
</dbReference>
<evidence type="ECO:0000313" key="3">
    <source>
        <dbReference type="EMBL" id="OWA49872.1"/>
    </source>
</evidence>
<dbReference type="OrthoDB" id="187836at2759"/>
<dbReference type="GO" id="GO:0047661">
    <property type="term" value="F:amino-acid racemase activity"/>
    <property type="evidence" value="ECO:0007669"/>
    <property type="project" value="InterPro"/>
</dbReference>
<sequence>MKLLGLIGGMSWESTVTYYQLVNRRVGEKLGGLHSCRCIIYSVDFEDVETLQAAGKWKEAGELMEQAAASLRNAGAEGIVLCTNTMHKLASFIERGSGGLPLLHIADATAERCLQAKFRRVGLLGTRYTMEEDFYKGRLKERYGLEVIIPEASDREVVHNVIFEELCHGVINPASREAFVAIVQRLQRAGAECVILGCTEIDLLLKASDVALPLLDTTTIHAETAVDWAMSSV</sequence>
<evidence type="ECO:0000256" key="1">
    <source>
        <dbReference type="ARBA" id="ARBA00007847"/>
    </source>
</evidence>
<keyword evidence="2" id="KW-0413">Isomerase</keyword>
<evidence type="ECO:0000313" key="4">
    <source>
        <dbReference type="Proteomes" id="UP000192578"/>
    </source>
</evidence>
<comment type="caution">
    <text evidence="3">The sequence shown here is derived from an EMBL/GenBank/DDBJ whole genome shotgun (WGS) entry which is preliminary data.</text>
</comment>
<dbReference type="EMBL" id="MTYJ01000176">
    <property type="protein sequence ID" value="OWA49872.1"/>
    <property type="molecule type" value="Genomic_DNA"/>
</dbReference>
<dbReference type="Gene3D" id="3.40.50.1860">
    <property type="match status" value="2"/>
</dbReference>